<accession>A0A074S4T3</accession>
<feature type="domain" description="DUF6532" evidence="1">
    <location>
        <begin position="2"/>
        <end position="190"/>
    </location>
</feature>
<evidence type="ECO:0000259" key="1">
    <source>
        <dbReference type="Pfam" id="PF20149"/>
    </source>
</evidence>
<comment type="caution">
    <text evidence="2">The sequence shown here is derived from an EMBL/GenBank/DDBJ whole genome shotgun (WGS) entry which is preliminary data.</text>
</comment>
<keyword evidence="3" id="KW-1185">Reference proteome</keyword>
<dbReference type="Pfam" id="PF20149">
    <property type="entry name" value="DUF6532"/>
    <property type="match status" value="1"/>
</dbReference>
<evidence type="ECO:0000313" key="3">
    <source>
        <dbReference type="Proteomes" id="UP000027456"/>
    </source>
</evidence>
<organism evidence="2 3">
    <name type="scientific">Rhizoctonia solani 123E</name>
    <dbReference type="NCBI Taxonomy" id="1423351"/>
    <lineage>
        <taxon>Eukaryota</taxon>
        <taxon>Fungi</taxon>
        <taxon>Dikarya</taxon>
        <taxon>Basidiomycota</taxon>
        <taxon>Agaricomycotina</taxon>
        <taxon>Agaricomycetes</taxon>
        <taxon>Cantharellales</taxon>
        <taxon>Ceratobasidiaceae</taxon>
        <taxon>Rhizoctonia</taxon>
    </lineage>
</organism>
<feature type="non-terminal residue" evidence="2">
    <location>
        <position position="210"/>
    </location>
</feature>
<name>A0A074S4T3_9AGAM</name>
<evidence type="ECO:0000313" key="2">
    <source>
        <dbReference type="EMBL" id="KEP45112.1"/>
    </source>
</evidence>
<sequence>MKAIMVTKGMYETDAQTLGQRHREAWQMACEGLEVDPADYPLTRAHIQSMTDRLVSWRGKANKCIATNVKYYFFGKSFLRFTTEQVYLYIDRLKEGHLHRVPNLPPGKGHFRHVILQICMNKIIFRDPSDLGVKYIDMFRKPTAELVAFFCSMVEHCCDRYSPDAPVKDKMNFDAQRKAYLTHLGSHKVWLKKRNALCWKMIQEKLFQRG</sequence>
<dbReference type="HOGENOM" id="CLU_1312805_0_0_1"/>
<reference evidence="2 3" key="1">
    <citation type="submission" date="2013-12" db="EMBL/GenBank/DDBJ databases">
        <authorList>
            <person name="Cubeta M."/>
            <person name="Pakala S."/>
            <person name="Fedorova N."/>
            <person name="Thomas E."/>
            <person name="Dean R."/>
            <person name="Jabaji S."/>
            <person name="Neate S."/>
            <person name="Toda T."/>
            <person name="Tavantzis S."/>
            <person name="Vilgalys R."/>
            <person name="Bharathan N."/>
            <person name="Pakala S."/>
            <person name="Losada L.S."/>
            <person name="Zafar N."/>
            <person name="Nierman W."/>
        </authorList>
    </citation>
    <scope>NUCLEOTIDE SEQUENCE [LARGE SCALE GENOMIC DNA]</scope>
    <source>
        <strain evidence="2 3">123E</strain>
    </source>
</reference>
<dbReference type="Proteomes" id="UP000027456">
    <property type="component" value="Unassembled WGS sequence"/>
</dbReference>
<dbReference type="InterPro" id="IPR045341">
    <property type="entry name" value="DUF6532"/>
</dbReference>
<gene>
    <name evidence="2" type="ORF">V565_316770</name>
</gene>
<protein>
    <recommendedName>
        <fullName evidence="1">DUF6532 domain-containing protein</fullName>
    </recommendedName>
</protein>
<dbReference type="OrthoDB" id="3192693at2759"/>
<proteinExistence type="predicted"/>
<dbReference type="AlphaFoldDB" id="A0A074S4T3"/>
<dbReference type="EMBL" id="AZST01002237">
    <property type="protein sequence ID" value="KEP45112.1"/>
    <property type="molecule type" value="Genomic_DNA"/>
</dbReference>